<dbReference type="AlphaFoldDB" id="A0A0K2VDR2"/>
<reference evidence="1" key="1">
    <citation type="submission" date="2014-05" db="EMBL/GenBank/DDBJ databases">
        <authorList>
            <person name="Chronopoulou M."/>
        </authorList>
    </citation>
    <scope>NUCLEOTIDE SEQUENCE</scope>
    <source>
        <tissue evidence="1">Whole organism</tissue>
    </source>
</reference>
<name>A0A0K2VDR2_LEPSM</name>
<dbReference type="EMBL" id="HACA01030680">
    <property type="protein sequence ID" value="CDW48041.1"/>
    <property type="molecule type" value="Transcribed_RNA"/>
</dbReference>
<feature type="non-terminal residue" evidence="1">
    <location>
        <position position="1"/>
    </location>
</feature>
<accession>A0A0K2VDR2</accession>
<proteinExistence type="predicted"/>
<evidence type="ECO:0000313" key="1">
    <source>
        <dbReference type="EMBL" id="CDW48041.1"/>
    </source>
</evidence>
<sequence>DLVNLLVFSSSPFIASLKLDLDFNDLFSDWRIFTFSCRCAFCFLSESSS</sequence>
<organism evidence="1">
    <name type="scientific">Lepeophtheirus salmonis</name>
    <name type="common">Salmon louse</name>
    <name type="synonym">Caligus salmonis</name>
    <dbReference type="NCBI Taxonomy" id="72036"/>
    <lineage>
        <taxon>Eukaryota</taxon>
        <taxon>Metazoa</taxon>
        <taxon>Ecdysozoa</taxon>
        <taxon>Arthropoda</taxon>
        <taxon>Crustacea</taxon>
        <taxon>Multicrustacea</taxon>
        <taxon>Hexanauplia</taxon>
        <taxon>Copepoda</taxon>
        <taxon>Siphonostomatoida</taxon>
        <taxon>Caligidae</taxon>
        <taxon>Lepeophtheirus</taxon>
    </lineage>
</organism>
<protein>
    <submittedName>
        <fullName evidence="1">Uncharacterized protein</fullName>
    </submittedName>
</protein>